<feature type="region of interest" description="Disordered" evidence="1">
    <location>
        <begin position="929"/>
        <end position="1010"/>
    </location>
</feature>
<feature type="region of interest" description="Disordered" evidence="1">
    <location>
        <begin position="600"/>
        <end position="623"/>
    </location>
</feature>
<accession>A0A9W7CPZ5</accession>
<evidence type="ECO:0000313" key="4">
    <source>
        <dbReference type="Proteomes" id="UP001165121"/>
    </source>
</evidence>
<dbReference type="InterPro" id="IPR001202">
    <property type="entry name" value="WW_dom"/>
</dbReference>
<keyword evidence="4" id="KW-1185">Reference proteome</keyword>
<dbReference type="CDD" id="cd00201">
    <property type="entry name" value="WW"/>
    <property type="match status" value="3"/>
</dbReference>
<feature type="compositionally biased region" description="Polar residues" evidence="1">
    <location>
        <begin position="299"/>
        <end position="308"/>
    </location>
</feature>
<name>A0A9W7CPZ5_9STRA</name>
<dbReference type="PANTHER" id="PTHR47852:SF2">
    <property type="entry name" value="WW DOMAIN-CONTAINING PROTEIN"/>
    <property type="match status" value="1"/>
</dbReference>
<proteinExistence type="predicted"/>
<evidence type="ECO:0000313" key="3">
    <source>
        <dbReference type="EMBL" id="GMF38211.1"/>
    </source>
</evidence>
<feature type="compositionally biased region" description="Basic residues" evidence="1">
    <location>
        <begin position="112"/>
        <end position="122"/>
    </location>
</feature>
<feature type="compositionally biased region" description="Polar residues" evidence="1">
    <location>
        <begin position="99"/>
        <end position="111"/>
    </location>
</feature>
<feature type="domain" description="WW" evidence="2">
    <location>
        <begin position="1421"/>
        <end position="1455"/>
    </location>
</feature>
<feature type="region of interest" description="Disordered" evidence="1">
    <location>
        <begin position="181"/>
        <end position="275"/>
    </location>
</feature>
<feature type="domain" description="WW" evidence="2">
    <location>
        <begin position="1538"/>
        <end position="1568"/>
    </location>
</feature>
<comment type="caution">
    <text evidence="3">The sequence shown here is derived from an EMBL/GenBank/DDBJ whole genome shotgun (WGS) entry which is preliminary data.</text>
</comment>
<feature type="compositionally biased region" description="Basic residues" evidence="1">
    <location>
        <begin position="934"/>
        <end position="944"/>
    </location>
</feature>
<organism evidence="3 4">
    <name type="scientific">Phytophthora fragariaefolia</name>
    <dbReference type="NCBI Taxonomy" id="1490495"/>
    <lineage>
        <taxon>Eukaryota</taxon>
        <taxon>Sar</taxon>
        <taxon>Stramenopiles</taxon>
        <taxon>Oomycota</taxon>
        <taxon>Peronosporomycetes</taxon>
        <taxon>Peronosporales</taxon>
        <taxon>Peronosporaceae</taxon>
        <taxon>Phytophthora</taxon>
    </lineage>
</organism>
<feature type="region of interest" description="Disordered" evidence="1">
    <location>
        <begin position="475"/>
        <end position="497"/>
    </location>
</feature>
<feature type="region of interest" description="Disordered" evidence="1">
    <location>
        <begin position="288"/>
        <end position="321"/>
    </location>
</feature>
<feature type="domain" description="WW" evidence="2">
    <location>
        <begin position="1485"/>
        <end position="1513"/>
    </location>
</feature>
<dbReference type="EMBL" id="BSXT01001077">
    <property type="protein sequence ID" value="GMF38211.1"/>
    <property type="molecule type" value="Genomic_DNA"/>
</dbReference>
<dbReference type="SUPFAM" id="SSF51045">
    <property type="entry name" value="WW domain"/>
    <property type="match status" value="3"/>
</dbReference>
<feature type="compositionally biased region" description="Polar residues" evidence="1">
    <location>
        <begin position="968"/>
        <end position="992"/>
    </location>
</feature>
<dbReference type="Gene3D" id="2.20.70.10">
    <property type="match status" value="3"/>
</dbReference>
<dbReference type="SMART" id="SM00456">
    <property type="entry name" value="WW"/>
    <property type="match status" value="3"/>
</dbReference>
<dbReference type="PROSITE" id="PS50020">
    <property type="entry name" value="WW_DOMAIN_2"/>
    <property type="match status" value="3"/>
</dbReference>
<dbReference type="InterPro" id="IPR036020">
    <property type="entry name" value="WW_dom_sf"/>
</dbReference>
<feature type="compositionally biased region" description="Basic and acidic residues" evidence="1">
    <location>
        <begin position="482"/>
        <end position="491"/>
    </location>
</feature>
<dbReference type="OrthoDB" id="194556at2759"/>
<feature type="region of interest" description="Disordered" evidence="1">
    <location>
        <begin position="690"/>
        <end position="720"/>
    </location>
</feature>
<feature type="compositionally biased region" description="Polar residues" evidence="1">
    <location>
        <begin position="376"/>
        <end position="414"/>
    </location>
</feature>
<feature type="compositionally biased region" description="Basic and acidic residues" evidence="1">
    <location>
        <begin position="1079"/>
        <end position="1089"/>
    </location>
</feature>
<gene>
    <name evidence="3" type="ORF">Pfra01_001093600</name>
</gene>
<dbReference type="PANTHER" id="PTHR47852">
    <property type="entry name" value="OS06G0298400 PROTEIN"/>
    <property type="match status" value="1"/>
</dbReference>
<sequence>MPEPTPREFVSQWTCDRGQDRADMHEEITMQCIGVDRVAKVMRQRHEHNLKGNFDTVDFETRITALGAHIFQAPRYESPRADLNSPATVGTTRIRPQSASLARDNCATSNKTRLRQRPQSAKHRSEVTHNLDQIDWNASTQEKPSKWREMLARGPGFKQLTLRRLELETYELLYKTLDQRRQLDEKSPTRRRRKSENADNVAKLGQGQNRVCGSGLHLARNRKKRQQEHDRRMMLGKSRHSPCGVGNKKSGGIGEEKQAIQEKTRRRNKSLNQKKYQQRLEEYGADDQMTDAEKHSKQPHLQQPSTGHRSTRGPWIPSGSQCSLGIRGISSGMGEFQLPAQEQRIAQVFEAFQSHAKAHLRLSKRVQKHLKKAQTRAATTNATEQSAQNRSTSKCSAKQTGLSSAPSNSDSRIIGNQENDQVEVVRVVNCSAPLSSLGHTSMHESKPFLRESPVTPRLVVPPLKLPPNLWEYQLSGDTLDGNSKRKTDRKPSVTPKDSNTIVPCAVVALDAIAQQEMYSKPHAGDRTIEKLGTSAPSSRRATIEDIYIAEGDMEQANSARLSTGNSGSPPVLLEQTIVMLQVCLSNEDDVDASQKLVNNDSKDISTHAPSDMLPTEMENAPSRLRSNPLAIPMISARETSPKIPVRLYDVPEQESSAAGARRPTLNKLVPSPVSSAVKNIMGDSKTWDLQANTEGTNASESTENTDSITENHCTSSSNDHSVISDDLVLRGDYSASGRNEATFDESAKMIKPCMQNSGSILFVSDSLNVDLKDSANNFTSKVCADHRRDEFQNDKYMALKEKQSGCSTPMGSSVSVHINTKFHPLDQQQSFAPSLPNADSVNTEGSSEIVPTMIEGPDRNESVVFLSNDKKCDELPSDSGERLGEVVMLPNPHPEPNVSTVSATQYYTISTEVAATTTIKVGGSFASTEDKNAIKKSPKRKSKKPKDTSTGKIAKSKTAKPFACLDQTDPSQSVPSDASTSALLQPQTSSTEDLSRGGKDEEDPLRLHQQEVTRSFLKRISSRKVVELKSSSTPPQINHELCGELTSGKAIVTAVGSAVKERGDSDGDAVSENVSKSESTVEKPGESLRSRASTDIAMTSCTENVNMVTGFVHSVDDGSTSSSTMTQNNPDAHQDVNVKVIYLAEECQVQAQPESNIRNDGNDTNETTHPHIIQLASDHHHHAACKIQAQYRCFVRSRAILDQLSFLLAQQRREVRRKSRVKTKKTKDIVSPLSIVKSVTTSDVKGIENNQQVGHATVIREIDALMPSAAGSNEDVASANRKDSNEYILDVLDGSNQNLVQAGATQHVQEPVVDIVSMTSRPDGISQSATSSENLVNQHDLSTLSEKDVDVVNIANATLSCGPFREEERVLGAQPGMLASRLEIKAGTQQPVGSGLISSSLLAELAFSDDVEEKQIMADAAIQQPHWERYMDSATNKSFYYNPATNETQWTNPEVHAAINSIGTPATPQATATSAAGPDTATSLWQEFLDEASGQLYYYNTKTGECSWEAPAAGSDAVEVVASPQSVATAESTAIGASPWIMYIDPASQAPYYANLKTQATTWEQPEGYVVATGTETKVVMITEAAVTDDAYVIAVDD</sequence>
<dbReference type="Proteomes" id="UP001165121">
    <property type="component" value="Unassembled WGS sequence"/>
</dbReference>
<feature type="region of interest" description="Disordered" evidence="1">
    <location>
        <begin position="1061"/>
        <end position="1091"/>
    </location>
</feature>
<feature type="compositionally biased region" description="Basic and acidic residues" evidence="1">
    <location>
        <begin position="993"/>
        <end position="1010"/>
    </location>
</feature>
<dbReference type="PROSITE" id="PS01159">
    <property type="entry name" value="WW_DOMAIN_1"/>
    <property type="match status" value="2"/>
</dbReference>
<protein>
    <submittedName>
        <fullName evidence="3">Unnamed protein product</fullName>
    </submittedName>
</protein>
<dbReference type="Pfam" id="PF00397">
    <property type="entry name" value="WW"/>
    <property type="match status" value="3"/>
</dbReference>
<evidence type="ECO:0000259" key="2">
    <source>
        <dbReference type="PROSITE" id="PS50020"/>
    </source>
</evidence>
<evidence type="ECO:0000256" key="1">
    <source>
        <dbReference type="SAM" id="MobiDB-lite"/>
    </source>
</evidence>
<feature type="region of interest" description="Disordered" evidence="1">
    <location>
        <begin position="367"/>
        <end position="414"/>
    </location>
</feature>
<feature type="compositionally biased region" description="Basic and acidic residues" evidence="1">
    <location>
        <begin position="254"/>
        <end position="263"/>
    </location>
</feature>
<reference evidence="3" key="1">
    <citation type="submission" date="2023-04" db="EMBL/GenBank/DDBJ databases">
        <title>Phytophthora fragariaefolia NBRC 109709.</title>
        <authorList>
            <person name="Ichikawa N."/>
            <person name="Sato H."/>
            <person name="Tonouchi N."/>
        </authorList>
    </citation>
    <scope>NUCLEOTIDE SEQUENCE</scope>
    <source>
        <strain evidence="3">NBRC 109709</strain>
    </source>
</reference>
<feature type="region of interest" description="Disordered" evidence="1">
    <location>
        <begin position="99"/>
        <end position="125"/>
    </location>
</feature>